<dbReference type="GO" id="GO:0031251">
    <property type="term" value="C:PAN complex"/>
    <property type="evidence" value="ECO:0007669"/>
    <property type="project" value="InterPro"/>
</dbReference>
<dbReference type="SUPFAM" id="SSF56399">
    <property type="entry name" value="ADP-ribosylation"/>
    <property type="match status" value="1"/>
</dbReference>
<dbReference type="PROSITE" id="PS50293">
    <property type="entry name" value="TPR_REGION"/>
    <property type="match status" value="1"/>
</dbReference>
<dbReference type="Proteomes" id="UP000663872">
    <property type="component" value="Unassembled WGS sequence"/>
</dbReference>
<feature type="repeat" description="TPR" evidence="4">
    <location>
        <begin position="639"/>
        <end position="672"/>
    </location>
</feature>
<accession>A0A818UAW8</accession>
<dbReference type="GO" id="GO:0000289">
    <property type="term" value="P:nuclear-transcribed mRNA poly(A) tail shortening"/>
    <property type="evidence" value="ECO:0007669"/>
    <property type="project" value="InterPro"/>
</dbReference>
<dbReference type="SUPFAM" id="SSF48452">
    <property type="entry name" value="TPR-like"/>
    <property type="match status" value="1"/>
</dbReference>
<keyword evidence="4" id="KW-0802">TPR repeat</keyword>
<dbReference type="SMART" id="SM00028">
    <property type="entry name" value="TPR"/>
    <property type="match status" value="4"/>
</dbReference>
<dbReference type="GO" id="GO:0005524">
    <property type="term" value="F:ATP binding"/>
    <property type="evidence" value="ECO:0007669"/>
    <property type="project" value="UniProtKB-KW"/>
</dbReference>
<evidence type="ECO:0000313" key="6">
    <source>
        <dbReference type="EMBL" id="CAF3698022.1"/>
    </source>
</evidence>
<dbReference type="EMBL" id="CAJNYT010004868">
    <property type="protein sequence ID" value="CAF3698022.1"/>
    <property type="molecule type" value="Genomic_DNA"/>
</dbReference>
<name>A0A818UAW8_9BILA</name>
<dbReference type="GO" id="GO:0008143">
    <property type="term" value="F:poly(A) binding"/>
    <property type="evidence" value="ECO:0007669"/>
    <property type="project" value="TreeGrafter"/>
</dbReference>
<comment type="subcellular location">
    <subcellularLocation>
        <location evidence="1">Cytoplasm</location>
    </subcellularLocation>
</comment>
<sequence>FKEKFSFYRLWLSGVGIADILEGNINGTIQQHIQNDLQDFGRLILMLACNSIVGAQKEHLQTSLEIVQRSYSHDLKNLILHFLLPSNTLKPKNINDCMPMIGARFYAYIDNLHVRGDILENELAKELDCGRLFRLISKLNTLLERPDNRDYEFLRYIHDQIQVVAIYIYSKDNEVYKQYPKIKAILTNPTDLVKKIDIDQKKRQEVEDSIGSIGSFYNPEGPSTKALENENGDFMWFQLFIESLLRMSKEALRPSRHEFIEFIRQQYRDDAAKLRTVDDLESNYQANQAIRWYTGGSFLHSILNKAFRQQDYVFLFTLRFFIHDLFYSLVERKQFDQTIITLYRGQAMNAEELNNLIKNQGNFISMNSFLSTSRDRSVARFYAETNAISNNVKCRPVVFEIEVNTTRADIKPFADVRWDSQFSDEDEVLFMAGSIFRIVTVQNDFEDDRFWLIKLVLCGEEDNQLKELFKYLKAQLDDETDMGSVGKVLLDMGKNEQSGIAFEIDRQHTIVRTNGEFGRPLEGYTPGMYYPEILQEAQELAEKLSATNDDRRLLAGYYNVIGSIYKDYQQYDNALENYSKGLDVLLKFYHQDDLEIAMFHEFISQTYEKQDKIQLAIDSSKECLRIRQKLLPESHPTIAETFHNLGELYNAMDDFDKALDMYEKALKMKLLSSSLNHPSTATTHQSIGWVYEQINEFLLALKNYTAAFEILRVPCPSNDESLLQLQENIDNMKRAIAASSDSHSG</sequence>
<evidence type="ECO:0000256" key="1">
    <source>
        <dbReference type="ARBA" id="ARBA00004496"/>
    </source>
</evidence>
<keyword evidence="3" id="KW-0067">ATP-binding</keyword>
<dbReference type="InterPro" id="IPR030844">
    <property type="entry name" value="PAN3"/>
</dbReference>
<organism evidence="6 7">
    <name type="scientific">Rotaria socialis</name>
    <dbReference type="NCBI Taxonomy" id="392032"/>
    <lineage>
        <taxon>Eukaryota</taxon>
        <taxon>Metazoa</taxon>
        <taxon>Spiralia</taxon>
        <taxon>Gnathifera</taxon>
        <taxon>Rotifera</taxon>
        <taxon>Eurotatoria</taxon>
        <taxon>Bdelloidea</taxon>
        <taxon>Philodinida</taxon>
        <taxon>Philodinidae</taxon>
        <taxon>Rotaria</taxon>
    </lineage>
</organism>
<dbReference type="PROSITE" id="PS50005">
    <property type="entry name" value="TPR"/>
    <property type="match status" value="2"/>
</dbReference>
<evidence type="ECO:0000256" key="3">
    <source>
        <dbReference type="ARBA" id="ARBA00022840"/>
    </source>
</evidence>
<dbReference type="Pfam" id="PF18101">
    <property type="entry name" value="Pan3_CK"/>
    <property type="match status" value="1"/>
</dbReference>
<dbReference type="Gene3D" id="1.20.5.5160">
    <property type="match status" value="1"/>
</dbReference>
<reference evidence="6" key="1">
    <citation type="submission" date="2021-02" db="EMBL/GenBank/DDBJ databases">
        <authorList>
            <person name="Nowell W R."/>
        </authorList>
    </citation>
    <scope>NUCLEOTIDE SEQUENCE</scope>
</reference>
<evidence type="ECO:0000259" key="5">
    <source>
        <dbReference type="Pfam" id="PF18101"/>
    </source>
</evidence>
<evidence type="ECO:0000313" key="7">
    <source>
        <dbReference type="Proteomes" id="UP000663872"/>
    </source>
</evidence>
<feature type="domain" description="Pan3 C-terminal knob" evidence="5">
    <location>
        <begin position="94"/>
        <end position="149"/>
    </location>
</feature>
<proteinExistence type="predicted"/>
<dbReference type="Gene3D" id="3.90.176.10">
    <property type="entry name" value="Toxin ADP-ribosyltransferase, Chain A, domain 1"/>
    <property type="match status" value="1"/>
</dbReference>
<dbReference type="PANTHER" id="PTHR12272:SF11">
    <property type="entry name" value="PAN2-PAN3 DEADENYLATION COMPLEX SUBUNIT PAN3"/>
    <property type="match status" value="1"/>
</dbReference>
<dbReference type="AlphaFoldDB" id="A0A818UAW8"/>
<dbReference type="InterPro" id="IPR011990">
    <property type="entry name" value="TPR-like_helical_dom_sf"/>
</dbReference>
<dbReference type="PANTHER" id="PTHR12272">
    <property type="entry name" value="DEADENYLATION COMPLEX SUBUNIT PAN3"/>
    <property type="match status" value="1"/>
</dbReference>
<dbReference type="Pfam" id="PF13424">
    <property type="entry name" value="TPR_12"/>
    <property type="match status" value="1"/>
</dbReference>
<protein>
    <recommendedName>
        <fullName evidence="5">Pan3 C-terminal knob domain-containing protein</fullName>
    </recommendedName>
</protein>
<dbReference type="InterPro" id="IPR041332">
    <property type="entry name" value="Pan3_CK"/>
</dbReference>
<dbReference type="Gene3D" id="1.10.510.10">
    <property type="entry name" value="Transferase(Phosphotransferase) domain 1"/>
    <property type="match status" value="1"/>
</dbReference>
<dbReference type="Gene3D" id="1.25.40.10">
    <property type="entry name" value="Tetratricopeptide repeat domain"/>
    <property type="match status" value="1"/>
</dbReference>
<dbReference type="InterPro" id="IPR019734">
    <property type="entry name" value="TPR_rpt"/>
</dbReference>
<comment type="caution">
    <text evidence="6">The sequence shown here is derived from an EMBL/GenBank/DDBJ whole genome shotgun (WGS) entry which is preliminary data.</text>
</comment>
<evidence type="ECO:0000256" key="2">
    <source>
        <dbReference type="ARBA" id="ARBA00022741"/>
    </source>
</evidence>
<evidence type="ECO:0000256" key="4">
    <source>
        <dbReference type="PROSITE-ProRule" id="PRU00339"/>
    </source>
</evidence>
<dbReference type="GO" id="GO:0000932">
    <property type="term" value="C:P-body"/>
    <property type="evidence" value="ECO:0007669"/>
    <property type="project" value="TreeGrafter"/>
</dbReference>
<keyword evidence="2" id="KW-0547">Nucleotide-binding</keyword>
<feature type="non-terminal residue" evidence="6">
    <location>
        <position position="1"/>
    </location>
</feature>
<gene>
    <name evidence="6" type="ORF">GRG538_LOCUS28141</name>
</gene>
<dbReference type="PROSITE" id="PS51996">
    <property type="entry name" value="TR_MART"/>
    <property type="match status" value="1"/>
</dbReference>
<feature type="repeat" description="TPR" evidence="4">
    <location>
        <begin position="555"/>
        <end position="588"/>
    </location>
</feature>